<dbReference type="KEGG" id="pasa:BAOM_2079"/>
<dbReference type="RefSeq" id="WP_127760111.1">
    <property type="nucleotide sequence ID" value="NZ_CP026095.1"/>
</dbReference>
<evidence type="ECO:0000313" key="6">
    <source>
        <dbReference type="EMBL" id="AZV42688.1"/>
    </source>
</evidence>
<comment type="subcellular location">
    <subcellularLocation>
        <location evidence="1">Membrane</location>
        <topology evidence="1">Multi-pass membrane protein</topology>
    </subcellularLocation>
</comment>
<evidence type="ECO:0000256" key="4">
    <source>
        <dbReference type="ARBA" id="ARBA00023136"/>
    </source>
</evidence>
<dbReference type="GO" id="GO:1902600">
    <property type="term" value="P:proton transmembrane transport"/>
    <property type="evidence" value="ECO:0007669"/>
    <property type="project" value="InterPro"/>
</dbReference>
<dbReference type="Pfam" id="PF00999">
    <property type="entry name" value="Na_H_Exchanger"/>
    <property type="match status" value="1"/>
</dbReference>
<dbReference type="GO" id="GO:0016020">
    <property type="term" value="C:membrane"/>
    <property type="evidence" value="ECO:0007669"/>
    <property type="project" value="UniProtKB-SubCell"/>
</dbReference>
<organism evidence="6 7">
    <name type="scientific">Peribacillus asahii</name>
    <dbReference type="NCBI Taxonomy" id="228899"/>
    <lineage>
        <taxon>Bacteria</taxon>
        <taxon>Bacillati</taxon>
        <taxon>Bacillota</taxon>
        <taxon>Bacilli</taxon>
        <taxon>Bacillales</taxon>
        <taxon>Bacillaceae</taxon>
        <taxon>Peribacillus</taxon>
    </lineage>
</organism>
<dbReference type="InterPro" id="IPR006153">
    <property type="entry name" value="Cation/H_exchanger_TM"/>
</dbReference>
<proteinExistence type="predicted"/>
<keyword evidence="4" id="KW-0472">Membrane</keyword>
<dbReference type="OrthoDB" id="9810759at2"/>
<feature type="domain" description="Cation/H+ exchanger transmembrane" evidence="5">
    <location>
        <begin position="22"/>
        <end position="81"/>
    </location>
</feature>
<keyword evidence="2" id="KW-0812">Transmembrane</keyword>
<evidence type="ECO:0000256" key="1">
    <source>
        <dbReference type="ARBA" id="ARBA00004141"/>
    </source>
</evidence>
<dbReference type="InterPro" id="IPR038770">
    <property type="entry name" value="Na+/solute_symporter_sf"/>
</dbReference>
<reference evidence="6 7" key="1">
    <citation type="submission" date="2018-01" db="EMBL/GenBank/DDBJ databases">
        <title>Bacillus asahii Genome sequencing and assembly.</title>
        <authorList>
            <person name="Jiang H."/>
            <person name="Feng Y."/>
            <person name="Zhao F."/>
            <person name="Lin X."/>
        </authorList>
    </citation>
    <scope>NUCLEOTIDE SEQUENCE [LARGE SCALE GENOMIC DNA]</scope>
    <source>
        <strain evidence="6 7">OM18</strain>
    </source>
</reference>
<evidence type="ECO:0000313" key="7">
    <source>
        <dbReference type="Proteomes" id="UP000283095"/>
    </source>
</evidence>
<dbReference type="GO" id="GO:0015297">
    <property type="term" value="F:antiporter activity"/>
    <property type="evidence" value="ECO:0007669"/>
    <property type="project" value="InterPro"/>
</dbReference>
<dbReference type="EMBL" id="CP026095">
    <property type="protein sequence ID" value="AZV42688.1"/>
    <property type="molecule type" value="Genomic_DNA"/>
</dbReference>
<evidence type="ECO:0000259" key="5">
    <source>
        <dbReference type="Pfam" id="PF00999"/>
    </source>
</evidence>
<name>A0A3Q9RM69_9BACI</name>
<protein>
    <recommendedName>
        <fullName evidence="5">Cation/H+ exchanger transmembrane domain-containing protein</fullName>
    </recommendedName>
</protein>
<dbReference type="Gene3D" id="1.20.1530.20">
    <property type="match status" value="1"/>
</dbReference>
<evidence type="ECO:0000256" key="3">
    <source>
        <dbReference type="ARBA" id="ARBA00022989"/>
    </source>
</evidence>
<gene>
    <name evidence="6" type="ORF">BAOM_2079</name>
</gene>
<sequence>MEATVMDIVQHELYMITMVFLLGLLTMKLAERIKIPDVALFMIVGIVIGPSFLNLITVPHNSVSYQFIMVLVQRLHLFERGI</sequence>
<accession>A0A3Q9RM69</accession>
<evidence type="ECO:0000256" key="2">
    <source>
        <dbReference type="ARBA" id="ARBA00022692"/>
    </source>
</evidence>
<keyword evidence="3" id="KW-1133">Transmembrane helix</keyword>
<dbReference type="AlphaFoldDB" id="A0A3Q9RM69"/>
<dbReference type="Proteomes" id="UP000283095">
    <property type="component" value="Chromosome"/>
</dbReference>